<organism evidence="1 2">
    <name type="scientific">Mycolicibacterium frederiksbergense</name>
    <dbReference type="NCBI Taxonomy" id="117567"/>
    <lineage>
        <taxon>Bacteria</taxon>
        <taxon>Bacillati</taxon>
        <taxon>Actinomycetota</taxon>
        <taxon>Actinomycetes</taxon>
        <taxon>Mycobacteriales</taxon>
        <taxon>Mycobacteriaceae</taxon>
        <taxon>Mycolicibacterium</taxon>
    </lineage>
</organism>
<evidence type="ECO:0000313" key="2">
    <source>
        <dbReference type="Proteomes" id="UP001160130"/>
    </source>
</evidence>
<keyword evidence="2" id="KW-1185">Reference proteome</keyword>
<protein>
    <recommendedName>
        <fullName evidence="3">Head-to-tail adaptor</fullName>
    </recommendedName>
</protein>
<proteinExistence type="predicted"/>
<comment type="caution">
    <text evidence="1">The sequence shown here is derived from an EMBL/GenBank/DDBJ whole genome shotgun (WGS) entry which is preliminary data.</text>
</comment>
<dbReference type="Proteomes" id="UP001160130">
    <property type="component" value="Unassembled WGS sequence"/>
</dbReference>
<reference evidence="1 2" key="1">
    <citation type="submission" date="2023-04" db="EMBL/GenBank/DDBJ databases">
        <title>Forest soil microbial communities from Buena Vista Peninsula, Colon Province, Panama.</title>
        <authorList>
            <person name="Bouskill N."/>
        </authorList>
    </citation>
    <scope>NUCLEOTIDE SEQUENCE [LARGE SCALE GENOMIC DNA]</scope>
    <source>
        <strain evidence="1 2">AC80</strain>
    </source>
</reference>
<accession>A0ABT6L8I2</accession>
<name>A0ABT6L8I2_9MYCO</name>
<gene>
    <name evidence="1" type="ORF">M2272_005856</name>
</gene>
<dbReference type="RefSeq" id="WP_280835741.1">
    <property type="nucleotide sequence ID" value="NZ_JARXVE010000016.1"/>
</dbReference>
<dbReference type="EMBL" id="JARXVE010000016">
    <property type="protein sequence ID" value="MDH6199188.1"/>
    <property type="molecule type" value="Genomic_DNA"/>
</dbReference>
<evidence type="ECO:0000313" key="1">
    <source>
        <dbReference type="EMBL" id="MDH6199188.1"/>
    </source>
</evidence>
<sequence length="117" mass="12939">MADFLDAAMFANWAKTPAWASDPLAASLLTVVSDWIRDNKPDVADDDKAAQVVTFEVTRDSLMSGEFGPVSSFTKIVGHRTRTAAIDRSVVEKFITDRHKQMLGLSRGPRPAYYFGD</sequence>
<evidence type="ECO:0008006" key="3">
    <source>
        <dbReference type="Google" id="ProtNLM"/>
    </source>
</evidence>